<dbReference type="InterPro" id="IPR006315">
    <property type="entry name" value="OM_autotransptr_brl_dom"/>
</dbReference>
<dbReference type="Pfam" id="PF05345">
    <property type="entry name" value="He_PIG"/>
    <property type="match status" value="10"/>
</dbReference>
<keyword evidence="4" id="KW-1185">Reference proteome</keyword>
<organism evidence="3 4">
    <name type="scientific">Dyella soli</name>
    <dbReference type="NCBI Taxonomy" id="522319"/>
    <lineage>
        <taxon>Bacteria</taxon>
        <taxon>Pseudomonadati</taxon>
        <taxon>Pseudomonadota</taxon>
        <taxon>Gammaproteobacteria</taxon>
        <taxon>Lysobacterales</taxon>
        <taxon>Rhodanobacteraceae</taxon>
        <taxon>Dyella</taxon>
    </lineage>
</organism>
<evidence type="ECO:0000313" key="4">
    <source>
        <dbReference type="Proteomes" id="UP000291822"/>
    </source>
</evidence>
<dbReference type="Gene3D" id="2.40.128.130">
    <property type="entry name" value="Autotransporter beta-domain"/>
    <property type="match status" value="1"/>
</dbReference>
<evidence type="ECO:0000259" key="2">
    <source>
        <dbReference type="PROSITE" id="PS51208"/>
    </source>
</evidence>
<dbReference type="Pfam" id="PF17963">
    <property type="entry name" value="Big_9"/>
    <property type="match status" value="3"/>
</dbReference>
<dbReference type="PANTHER" id="PTHR37494:SF1">
    <property type="entry name" value="STAPHYLOCOCCUS AUREUS SURFACE PROTEIN A"/>
    <property type="match status" value="1"/>
</dbReference>
<dbReference type="SMART" id="SM00869">
    <property type="entry name" value="Autotransporter"/>
    <property type="match status" value="1"/>
</dbReference>
<dbReference type="RefSeq" id="WP_131153062.1">
    <property type="nucleotide sequence ID" value="NZ_SJTG01000004.1"/>
</dbReference>
<dbReference type="InterPro" id="IPR013783">
    <property type="entry name" value="Ig-like_fold"/>
</dbReference>
<protein>
    <submittedName>
        <fullName evidence="3">Autotransporter domain-containing protein</fullName>
    </submittedName>
</protein>
<dbReference type="SUPFAM" id="SSF49313">
    <property type="entry name" value="Cadherin-like"/>
    <property type="match status" value="9"/>
</dbReference>
<dbReference type="SUPFAM" id="SSF103515">
    <property type="entry name" value="Autotransporter"/>
    <property type="match status" value="1"/>
</dbReference>
<dbReference type="PANTHER" id="PTHR37494">
    <property type="entry name" value="HEMAGGLUTININ"/>
    <property type="match status" value="1"/>
</dbReference>
<dbReference type="Gene3D" id="2.60.40.10">
    <property type="entry name" value="Immunoglobulins"/>
    <property type="match status" value="10"/>
</dbReference>
<dbReference type="NCBIfam" id="TIGR01414">
    <property type="entry name" value="autotrans_barl"/>
    <property type="match status" value="1"/>
</dbReference>
<dbReference type="InterPro" id="IPR005546">
    <property type="entry name" value="Autotransporte_beta"/>
</dbReference>
<dbReference type="Pfam" id="PF03797">
    <property type="entry name" value="Autotransporter"/>
    <property type="match status" value="1"/>
</dbReference>
<dbReference type="EMBL" id="SJTG01000004">
    <property type="protein sequence ID" value="TCI08486.1"/>
    <property type="molecule type" value="Genomic_DNA"/>
</dbReference>
<dbReference type="InterPro" id="IPR036709">
    <property type="entry name" value="Autotransporte_beta_dom_sf"/>
</dbReference>
<gene>
    <name evidence="3" type="ORF">EZM97_28115</name>
</gene>
<feature type="domain" description="Autotransporter" evidence="2">
    <location>
        <begin position="1466"/>
        <end position="1745"/>
    </location>
</feature>
<reference evidence="3 4" key="1">
    <citation type="submission" date="2019-02" db="EMBL/GenBank/DDBJ databases">
        <title>Dyella amyloliquefaciens sp. nov., isolated from forest soil.</title>
        <authorList>
            <person name="Gao Z.-H."/>
            <person name="Qiu L.-H."/>
        </authorList>
    </citation>
    <scope>NUCLEOTIDE SEQUENCE [LARGE SCALE GENOMIC DNA]</scope>
    <source>
        <strain evidence="3 4">KACC 12747</strain>
    </source>
</reference>
<dbReference type="GO" id="GO:0019867">
    <property type="term" value="C:outer membrane"/>
    <property type="evidence" value="ECO:0007669"/>
    <property type="project" value="InterPro"/>
</dbReference>
<comment type="caution">
    <text evidence="3">The sequence shown here is derived from an EMBL/GenBank/DDBJ whole genome shotgun (WGS) entry which is preliminary data.</text>
</comment>
<evidence type="ECO:0000313" key="3">
    <source>
        <dbReference type="EMBL" id="TCI08486.1"/>
    </source>
</evidence>
<evidence type="ECO:0000256" key="1">
    <source>
        <dbReference type="SAM" id="SignalP"/>
    </source>
</evidence>
<dbReference type="GO" id="GO:0005509">
    <property type="term" value="F:calcium ion binding"/>
    <property type="evidence" value="ECO:0007669"/>
    <property type="project" value="InterPro"/>
</dbReference>
<feature type="signal peptide" evidence="1">
    <location>
        <begin position="1"/>
        <end position="40"/>
    </location>
</feature>
<dbReference type="Gene3D" id="2.60.40.3440">
    <property type="match status" value="1"/>
</dbReference>
<name>A0A4R0YQ00_9GAMM</name>
<dbReference type="PROSITE" id="PS51208">
    <property type="entry name" value="AUTOTRANSPORTER"/>
    <property type="match status" value="1"/>
</dbReference>
<feature type="chain" id="PRO_5020825731" evidence="1">
    <location>
        <begin position="41"/>
        <end position="1746"/>
    </location>
</feature>
<keyword evidence="1" id="KW-0732">Signal</keyword>
<sequence>MLLRSLLHRVAMRFSSYARVGCALAVLAMLAAMWPAPAMAANSVLCGPYNITVASGSSYDLDANDCVSFGGVGNIVTPAQWGNVDRNVGTSHFVYSTNDTTHTSDFFSFLDSDGDLVQVNVTITGAASTITTQESTLPSPQRNVAYSQQLHGTGGTGPYQFSVSGGLPPGLTMSGTGLISGTPTTLGNYNITVTVTDSTAATGTAAFNLTVTQATITVTGTPPNGAVSTTYSYKFTATGGVSPYTFTKDTGTLPAGLTLASDGTLSGTPTTLGTSNFNIKAMDANGDFAAASFAVNILAVPPPVAGIQSATVAHGSSSNNINLPLTGGPATSVAVSTQATHGTATAVGTSITYTPVASYSGTDSFAYTATNASGTSSPATVSITVSNAAIVYAPTTVGGTVGVAYSQPMAGATGGTAPYTYTASGSLPPGLTLAANGTLSGTPTGGGTYTFTITAKDSSTGTGPFSTTSGSLTLNIGAPTITVTPTSLTLRAGNPVSQTIVASGGISPHTFSALGLPAGLTLDANGLLHGTPTATGSVNFTITATDKSTGTGPYTGSQAYPLTIGDPVLTLSPASGSLNATYGVAYSQTFTTAGGNTPYHFTQTGTLPNGVSFNASTGLLSGTPTQPGNFPITISVTDSTTGTVGQIAANYTLIVDVPAMNLPPTIPDTAKIGQPYTSTVAVTGGVPPYTYTVAGAPSGLTVSSTTGEISWTPTTTATSSFTLTVNDSNGGVVSKLYQLHPAPPTLINTSTFDQTTTGGEPYTATFSATGGTAPYEVTTASTLPTGLTLDPATGILSGTPKQSGNFNLIFKITDSSTGTGAPFSVNAVVQLIVNPPGISLPTTLPLPVIGQSYNHTFTATGGHGPYTYTMDAGTVLPTSMIFHGDGAISGTPTKAGQTQFTIKVTDDNGFTATQAYDWTLAPPQIAITATVPSADAMVPYSGSVTASGGTPGYSFSVGTGGLPPGISLSSSGQLSGAATAAGDFTFEVIATDTTTGPNAPYDGRQSVTIHIGAPAISITPTSLPNQKVGVPMSSQLTASGMAGSFTFTLSGAGGLPVGIGLSSAGVLSGTPTTPGSYNFTVKATGPGGFSGEQALTINVVDVTPVAVNDNAGVNANSAVTIPVTSNDTGPITSIAITSAPGHGTVTVNGLNAIYTPATNFFGTDTFHYTATGPGGTSNDATVTVAVAPLAVPTAAPQTITVLAGQSVVIHGAAGATGSPFTGLAISTAPTVGTVTVSGTDMTYTAAADAQGATGFDYTLSNPFGTSAPAHVTVTVNPLPITVPKTAAVAAGKQVTVDLTAGAHGGPFTAATLVSVTPSNAGTATVHASGSGYALDFTADIHYAGDAVVTYTLANAYATSAPGTVTVKVTGRSDPSKDAEVRGILDAQADAARRLAIGQISNFTRRLESLHNGVSSGFTNGITMASAGSRQNRDPMNGLREGDEFTRRYLVNDDEPGTSGAKSVGPGLPGDVAVWTGGAVNFGKSQVGASDNGIDFTTSGLSLGIDKQFGPNLALGAGVGYGHDASDIGRHNSRSTVDSYNVAIYGSYRPIASMYLDGLVGYQWLSFDARRYVTDNGNTVHGSRDGKQWFGSFAIGYEHRTDGSLVSPYARLDIAQAKLDSYTEQGDAIYALNYGRQTVKTSTGTLGVRAEWTAKRDYGVWIPRLRAEFGHDFQGSSTATMRYADLLTGPMYQATLANQSRNHTLLGAGIELQTLGGFILRAEYQNLLDNSSRDNQSILLGVEKKFP</sequence>
<dbReference type="Proteomes" id="UP000291822">
    <property type="component" value="Unassembled WGS sequence"/>
</dbReference>
<dbReference type="CDD" id="cd11304">
    <property type="entry name" value="Cadherin_repeat"/>
    <property type="match status" value="1"/>
</dbReference>
<dbReference type="InterPro" id="IPR015919">
    <property type="entry name" value="Cadherin-like_sf"/>
</dbReference>
<proteinExistence type="predicted"/>
<accession>A0A4R0YQ00</accession>